<organism evidence="1 2">
    <name type="scientific">Bombella intestini</name>
    <dbReference type="NCBI Taxonomy" id="1539051"/>
    <lineage>
        <taxon>Bacteria</taxon>
        <taxon>Pseudomonadati</taxon>
        <taxon>Pseudomonadota</taxon>
        <taxon>Alphaproteobacteria</taxon>
        <taxon>Acetobacterales</taxon>
        <taxon>Acetobacteraceae</taxon>
        <taxon>Bombella</taxon>
    </lineage>
</organism>
<comment type="caution">
    <text evidence="1">The sequence shown here is derived from an EMBL/GenBank/DDBJ whole genome shotgun (WGS) entry which is preliminary data.</text>
</comment>
<proteinExistence type="predicted"/>
<sequence length="116" mass="12935">MPYNKIIAPQKWGVTAVFMKDSLGTAGDQRKVLKKLEQQRREANSLILRMPGYKSSAVTLSGYEFDRTSQSGCDLLVVRMTLQEVRFGAKKRVVMKNGTPVEADNMGEKIPQKVSG</sequence>
<evidence type="ECO:0000313" key="1">
    <source>
        <dbReference type="EMBL" id="OOL17750.1"/>
    </source>
</evidence>
<protein>
    <submittedName>
        <fullName evidence="1">Uncharacterized protein</fullName>
    </submittedName>
</protein>
<dbReference type="EMBL" id="JATM01000004">
    <property type="protein sequence ID" value="OOL17750.1"/>
    <property type="molecule type" value="Genomic_DNA"/>
</dbReference>
<dbReference type="AlphaFoldDB" id="A0A1S8GNT2"/>
<gene>
    <name evidence="1" type="ORF">AL01_07175</name>
</gene>
<keyword evidence="2" id="KW-1185">Reference proteome</keyword>
<dbReference type="Proteomes" id="UP000200980">
    <property type="component" value="Unassembled WGS sequence"/>
</dbReference>
<evidence type="ECO:0000313" key="2">
    <source>
        <dbReference type="Proteomes" id="UP000200980"/>
    </source>
</evidence>
<reference evidence="1 2" key="1">
    <citation type="journal article" date="2016" name="PLoS ONE">
        <title>Whole-Genome Sequence Analysis of Bombella intestini LMG 28161T, a Novel Acetic Acid Bacterium Isolated from the Crop of a Red-Tailed Bumble Bee, Bombus lapidarius.</title>
        <authorList>
            <person name="Li L."/>
            <person name="Illeghems K."/>
            <person name="Van Kerrebroeck S."/>
            <person name="Borremans W."/>
            <person name="Cleenwerck I."/>
            <person name="Smagghe G."/>
            <person name="De Vuyst L."/>
            <person name="Vandamme P."/>
        </authorList>
    </citation>
    <scope>NUCLEOTIDE SEQUENCE [LARGE SCALE GENOMIC DNA]</scope>
    <source>
        <strain evidence="1 2">R-52487</strain>
    </source>
</reference>
<accession>A0A1S8GNT2</accession>
<name>A0A1S8GNT2_9PROT</name>